<reference evidence="1" key="1">
    <citation type="submission" date="2021-06" db="EMBL/GenBank/DDBJ databases">
        <title>Parelaphostrongylus tenuis whole genome reference sequence.</title>
        <authorList>
            <person name="Garwood T.J."/>
            <person name="Larsen P.A."/>
            <person name="Fountain-Jones N.M."/>
            <person name="Garbe J.R."/>
            <person name="Macchietto M.G."/>
            <person name="Kania S.A."/>
            <person name="Gerhold R.W."/>
            <person name="Richards J.E."/>
            <person name="Wolf T.M."/>
        </authorList>
    </citation>
    <scope>NUCLEOTIDE SEQUENCE</scope>
    <source>
        <strain evidence="1">MNPRO001-30</strain>
        <tissue evidence="1">Meninges</tissue>
    </source>
</reference>
<protein>
    <submittedName>
        <fullName evidence="1">Uncharacterized protein</fullName>
    </submittedName>
</protein>
<sequence>MIVLGDRSIIAGSPLRAYYGNIPKDQASSEIPIPGAVKRLMTVYWKALLGRKATNHTYASQNSITFYTVCNSQFSHGLNHLPRLRRRRLLQESSDTTAVSYKDADSPATECRERESNVPCLSKVGARLLTVAA</sequence>
<evidence type="ECO:0000313" key="1">
    <source>
        <dbReference type="EMBL" id="KAJ1373577.1"/>
    </source>
</evidence>
<dbReference type="AlphaFoldDB" id="A0AAD5RC19"/>
<name>A0AAD5RC19_PARTN</name>
<accession>A0AAD5RC19</accession>
<evidence type="ECO:0000313" key="2">
    <source>
        <dbReference type="Proteomes" id="UP001196413"/>
    </source>
</evidence>
<keyword evidence="2" id="KW-1185">Reference proteome</keyword>
<proteinExistence type="predicted"/>
<dbReference type="Proteomes" id="UP001196413">
    <property type="component" value="Unassembled WGS sequence"/>
</dbReference>
<gene>
    <name evidence="1" type="ORF">KIN20_036017</name>
</gene>
<organism evidence="1 2">
    <name type="scientific">Parelaphostrongylus tenuis</name>
    <name type="common">Meningeal worm</name>
    <dbReference type="NCBI Taxonomy" id="148309"/>
    <lineage>
        <taxon>Eukaryota</taxon>
        <taxon>Metazoa</taxon>
        <taxon>Ecdysozoa</taxon>
        <taxon>Nematoda</taxon>
        <taxon>Chromadorea</taxon>
        <taxon>Rhabditida</taxon>
        <taxon>Rhabditina</taxon>
        <taxon>Rhabditomorpha</taxon>
        <taxon>Strongyloidea</taxon>
        <taxon>Metastrongylidae</taxon>
        <taxon>Parelaphostrongylus</taxon>
    </lineage>
</organism>
<dbReference type="EMBL" id="JAHQIW010007313">
    <property type="protein sequence ID" value="KAJ1373577.1"/>
    <property type="molecule type" value="Genomic_DNA"/>
</dbReference>
<comment type="caution">
    <text evidence="1">The sequence shown here is derived from an EMBL/GenBank/DDBJ whole genome shotgun (WGS) entry which is preliminary data.</text>
</comment>